<feature type="domain" description="Csm6 HEPN" evidence="1">
    <location>
        <begin position="43"/>
        <end position="108"/>
    </location>
</feature>
<dbReference type="EMBL" id="CP165646">
    <property type="protein sequence ID" value="XDU65718.1"/>
    <property type="molecule type" value="Genomic_DNA"/>
</dbReference>
<reference evidence="2" key="1">
    <citation type="submission" date="2024-07" db="EMBL/GenBank/DDBJ databases">
        <authorList>
            <person name="Li X.-J."/>
            <person name="Wang X."/>
        </authorList>
    </citation>
    <scope>NUCLEOTIDE SEQUENCE</scope>
    <source>
        <strain evidence="2">HSP-342</strain>
    </source>
</reference>
<protein>
    <recommendedName>
        <fullName evidence="1">Csm6 HEPN domain-containing protein</fullName>
    </recommendedName>
</protein>
<dbReference type="InterPro" id="IPR053941">
    <property type="entry name" value="Csm6_HEPN"/>
</dbReference>
<gene>
    <name evidence="2" type="ORF">AB8B23_06100</name>
</gene>
<organism evidence="2">
    <name type="scientific">Leptotrichia mesophila</name>
    <dbReference type="NCBI Taxonomy" id="3239303"/>
    <lineage>
        <taxon>Bacteria</taxon>
        <taxon>Fusobacteriati</taxon>
        <taxon>Fusobacteriota</taxon>
        <taxon>Fusobacteriia</taxon>
        <taxon>Fusobacteriales</taxon>
        <taxon>Leptotrichiaceae</taxon>
        <taxon>Leptotrichia</taxon>
    </lineage>
</organism>
<name>A0AB39VEK6_9FUSO</name>
<dbReference type="KEGG" id="lmes:AB8B23_06100"/>
<dbReference type="Pfam" id="PF09659">
    <property type="entry name" value="Cas_Csm6_HEPN"/>
    <property type="match status" value="1"/>
</dbReference>
<dbReference type="AlphaFoldDB" id="A0AB39VEK6"/>
<proteinExistence type="predicted"/>
<evidence type="ECO:0000259" key="1">
    <source>
        <dbReference type="Pfam" id="PF09659"/>
    </source>
</evidence>
<evidence type="ECO:0000313" key="2">
    <source>
        <dbReference type="EMBL" id="XDU65718.1"/>
    </source>
</evidence>
<sequence length="118" mass="13838">MDLKNSTFVSDNVLIATIKYFIEKNEFGILEKMDLAYFSDFSKTLHKIKEVRNMIAHSLKTINRDDFNSEAKVGIDTVNRKITDFFKKYYTGFGYKENIICVYDEINKIANEILETEK</sequence>
<dbReference type="RefSeq" id="WP_369713877.1">
    <property type="nucleotide sequence ID" value="NZ_CP165646.1"/>
</dbReference>
<accession>A0AB39VEK6</accession>